<dbReference type="Pfam" id="PF07690">
    <property type="entry name" value="MFS_1"/>
    <property type="match status" value="1"/>
</dbReference>
<accession>A0A8S4RUC2</accession>
<dbReference type="GO" id="GO:0016020">
    <property type="term" value="C:membrane"/>
    <property type="evidence" value="ECO:0007669"/>
    <property type="project" value="UniProtKB-SubCell"/>
</dbReference>
<keyword evidence="9" id="KW-1185">Reference proteome</keyword>
<feature type="transmembrane region" description="Helical" evidence="6">
    <location>
        <begin position="490"/>
        <end position="509"/>
    </location>
</feature>
<evidence type="ECO:0000259" key="7">
    <source>
        <dbReference type="PROSITE" id="PS50850"/>
    </source>
</evidence>
<feature type="domain" description="Major facilitator superfamily (MFS) profile" evidence="7">
    <location>
        <begin position="118"/>
        <end position="543"/>
    </location>
</feature>
<reference evidence="8" key="1">
    <citation type="submission" date="2022-03" db="EMBL/GenBank/DDBJ databases">
        <authorList>
            <person name="Lindestad O."/>
        </authorList>
    </citation>
    <scope>NUCLEOTIDE SEQUENCE</scope>
</reference>
<name>A0A8S4RUC2_9NEOP</name>
<evidence type="ECO:0000256" key="6">
    <source>
        <dbReference type="SAM" id="Phobius"/>
    </source>
</evidence>
<dbReference type="PROSITE" id="PS50850">
    <property type="entry name" value="MFS"/>
    <property type="match status" value="1"/>
</dbReference>
<evidence type="ECO:0000313" key="9">
    <source>
        <dbReference type="Proteomes" id="UP000838756"/>
    </source>
</evidence>
<dbReference type="Proteomes" id="UP000838756">
    <property type="component" value="Unassembled WGS sequence"/>
</dbReference>
<sequence>MVGNQKNSDGGTSLERNAGTDQEITENEYQKPRDLDDVLIHELGQFGWFQIRNILLVAYPIAICGLMTEYIFSAAATPHRCRIPECGEYEKSHEFNPEWINNAIPETDSGFASCERYAPRGIGSNGTLDYCPANLFDQSKTIKCDGFVYVRDNTVVYEFDLGCQEWLRVLAGTLYSIGTLLVLPITGFISDRYGRRIALIINIFNLGLFGFIRAFSVNYTMYLTLQILQTTFGAGAYSSAYIFAAELVGPKYRVLTSATSSTIFAMGQVLLGSVAWLIPAWRYMIIALHVPCFVIIVYYWILSESVRWLLSKKRYPEAKKILETVARVNKTHISEKSMEALMNPQQSATAVPNADRPGLFRTIIRSPVLLRRVCTTPIWWITMTFVYYGLSINSTSLSDTMHLNYILTCAIEIPGFFTAVLLLDRIGRKITLCSGFFFSAACNIAFVFIPMDLSVLRLVVYLLGKFGISTVVTSIYLYTSELYPTEYRHTFLAFSSMIGRIGSITAPLTPALMSYWHGIPSLMFGCMGILSGLLALTQPETLGTKMPDTLAEAEAIGKPESKIKQTS</sequence>
<evidence type="ECO:0000256" key="3">
    <source>
        <dbReference type="ARBA" id="ARBA00022989"/>
    </source>
</evidence>
<comment type="subcellular location">
    <subcellularLocation>
        <location evidence="1">Membrane</location>
        <topology evidence="1">Multi-pass membrane protein</topology>
    </subcellularLocation>
</comment>
<dbReference type="InterPro" id="IPR036259">
    <property type="entry name" value="MFS_trans_sf"/>
</dbReference>
<dbReference type="InterPro" id="IPR005829">
    <property type="entry name" value="Sugar_transporter_CS"/>
</dbReference>
<feature type="compositionally biased region" description="Polar residues" evidence="5">
    <location>
        <begin position="1"/>
        <end position="22"/>
    </location>
</feature>
<feature type="transmembrane region" description="Helical" evidence="6">
    <location>
        <begin position="255"/>
        <end position="278"/>
    </location>
</feature>
<feature type="transmembrane region" description="Helical" evidence="6">
    <location>
        <begin position="221"/>
        <end position="243"/>
    </location>
</feature>
<gene>
    <name evidence="8" type="primary">jg15634</name>
    <name evidence="8" type="ORF">PAEG_LOCUS17874</name>
</gene>
<keyword evidence="4 6" id="KW-0472">Membrane</keyword>
<protein>
    <submittedName>
        <fullName evidence="8">Jg15634 protein</fullName>
    </submittedName>
</protein>
<dbReference type="GO" id="GO:0022857">
    <property type="term" value="F:transmembrane transporter activity"/>
    <property type="evidence" value="ECO:0007669"/>
    <property type="project" value="InterPro"/>
</dbReference>
<feature type="region of interest" description="Disordered" evidence="5">
    <location>
        <begin position="1"/>
        <end position="29"/>
    </location>
</feature>
<organism evidence="8 9">
    <name type="scientific">Pararge aegeria aegeria</name>
    <dbReference type="NCBI Taxonomy" id="348720"/>
    <lineage>
        <taxon>Eukaryota</taxon>
        <taxon>Metazoa</taxon>
        <taxon>Ecdysozoa</taxon>
        <taxon>Arthropoda</taxon>
        <taxon>Hexapoda</taxon>
        <taxon>Insecta</taxon>
        <taxon>Pterygota</taxon>
        <taxon>Neoptera</taxon>
        <taxon>Endopterygota</taxon>
        <taxon>Lepidoptera</taxon>
        <taxon>Glossata</taxon>
        <taxon>Ditrysia</taxon>
        <taxon>Papilionoidea</taxon>
        <taxon>Nymphalidae</taxon>
        <taxon>Satyrinae</taxon>
        <taxon>Satyrini</taxon>
        <taxon>Parargina</taxon>
        <taxon>Pararge</taxon>
    </lineage>
</organism>
<dbReference type="SUPFAM" id="SSF103473">
    <property type="entry name" value="MFS general substrate transporter"/>
    <property type="match status" value="1"/>
</dbReference>
<dbReference type="AlphaFoldDB" id="A0A8S4RUC2"/>
<keyword evidence="2 6" id="KW-0812">Transmembrane</keyword>
<evidence type="ECO:0000313" key="8">
    <source>
        <dbReference type="EMBL" id="CAH2241437.1"/>
    </source>
</evidence>
<dbReference type="OrthoDB" id="2261376at2759"/>
<evidence type="ECO:0000256" key="1">
    <source>
        <dbReference type="ARBA" id="ARBA00004141"/>
    </source>
</evidence>
<feature type="transmembrane region" description="Helical" evidence="6">
    <location>
        <begin position="430"/>
        <end position="449"/>
    </location>
</feature>
<comment type="caution">
    <text evidence="8">The sequence shown here is derived from an EMBL/GenBank/DDBJ whole genome shotgun (WGS) entry which is preliminary data.</text>
</comment>
<dbReference type="InterPro" id="IPR011701">
    <property type="entry name" value="MFS"/>
</dbReference>
<dbReference type="InterPro" id="IPR020846">
    <property type="entry name" value="MFS_dom"/>
</dbReference>
<dbReference type="PANTHER" id="PTHR24064">
    <property type="entry name" value="SOLUTE CARRIER FAMILY 22 MEMBER"/>
    <property type="match status" value="1"/>
</dbReference>
<feature type="transmembrane region" description="Helical" evidence="6">
    <location>
        <begin position="402"/>
        <end position="423"/>
    </location>
</feature>
<dbReference type="PROSITE" id="PS00216">
    <property type="entry name" value="SUGAR_TRANSPORT_1"/>
    <property type="match status" value="1"/>
</dbReference>
<evidence type="ECO:0000256" key="5">
    <source>
        <dbReference type="SAM" id="MobiDB-lite"/>
    </source>
</evidence>
<evidence type="ECO:0000256" key="4">
    <source>
        <dbReference type="ARBA" id="ARBA00023136"/>
    </source>
</evidence>
<feature type="transmembrane region" description="Helical" evidence="6">
    <location>
        <begin position="369"/>
        <end position="390"/>
    </location>
</feature>
<feature type="transmembrane region" description="Helical" evidence="6">
    <location>
        <begin position="455"/>
        <end position="478"/>
    </location>
</feature>
<keyword evidence="3 6" id="KW-1133">Transmembrane helix</keyword>
<dbReference type="CDD" id="cd17317">
    <property type="entry name" value="MFS_SLC22"/>
    <property type="match status" value="1"/>
</dbReference>
<feature type="transmembrane region" description="Helical" evidence="6">
    <location>
        <begin position="515"/>
        <end position="536"/>
    </location>
</feature>
<proteinExistence type="predicted"/>
<dbReference type="Gene3D" id="1.20.1250.20">
    <property type="entry name" value="MFS general substrate transporter like domains"/>
    <property type="match status" value="1"/>
</dbReference>
<feature type="transmembrane region" description="Helical" evidence="6">
    <location>
        <begin position="284"/>
        <end position="302"/>
    </location>
</feature>
<dbReference type="EMBL" id="CAKXAJ010025576">
    <property type="protein sequence ID" value="CAH2241437.1"/>
    <property type="molecule type" value="Genomic_DNA"/>
</dbReference>
<feature type="transmembrane region" description="Helical" evidence="6">
    <location>
        <begin position="197"/>
        <end position="215"/>
    </location>
</feature>
<feature type="transmembrane region" description="Helical" evidence="6">
    <location>
        <begin position="166"/>
        <end position="185"/>
    </location>
</feature>
<evidence type="ECO:0000256" key="2">
    <source>
        <dbReference type="ARBA" id="ARBA00022692"/>
    </source>
</evidence>